<evidence type="ECO:0000313" key="17">
    <source>
        <dbReference type="EMBL" id="AKX59954.1"/>
    </source>
</evidence>
<keyword evidence="7 15" id="KW-0548">Nucleotidyltransferase</keyword>
<dbReference type="Gene3D" id="2.40.30.30">
    <property type="entry name" value="Riboflavin kinase-like"/>
    <property type="match status" value="1"/>
</dbReference>
<evidence type="ECO:0000256" key="9">
    <source>
        <dbReference type="ARBA" id="ARBA00022777"/>
    </source>
</evidence>
<dbReference type="GO" id="GO:0006747">
    <property type="term" value="P:FAD biosynthetic process"/>
    <property type="evidence" value="ECO:0007669"/>
    <property type="project" value="UniProtKB-UniRule"/>
</dbReference>
<proteinExistence type="inferred from homology"/>
<dbReference type="GO" id="GO:0005524">
    <property type="term" value="F:ATP binding"/>
    <property type="evidence" value="ECO:0007669"/>
    <property type="project" value="UniProtKB-UniRule"/>
</dbReference>
<dbReference type="GO" id="GO:0009398">
    <property type="term" value="P:FMN biosynthetic process"/>
    <property type="evidence" value="ECO:0007669"/>
    <property type="project" value="UniProtKB-UniRule"/>
</dbReference>
<dbReference type="InterPro" id="IPR014729">
    <property type="entry name" value="Rossmann-like_a/b/a_fold"/>
</dbReference>
<dbReference type="EMBL" id="CP012365">
    <property type="protein sequence ID" value="AKX59954.1"/>
    <property type="molecule type" value="Genomic_DNA"/>
</dbReference>
<dbReference type="InterPro" id="IPR023468">
    <property type="entry name" value="Riboflavin_kinase"/>
</dbReference>
<evidence type="ECO:0000256" key="15">
    <source>
        <dbReference type="PIRNR" id="PIRNR004491"/>
    </source>
</evidence>
<comment type="catalytic activity">
    <reaction evidence="13 15">
        <text>riboflavin + ATP = FMN + ADP + H(+)</text>
        <dbReference type="Rhea" id="RHEA:14357"/>
        <dbReference type="ChEBI" id="CHEBI:15378"/>
        <dbReference type="ChEBI" id="CHEBI:30616"/>
        <dbReference type="ChEBI" id="CHEBI:57986"/>
        <dbReference type="ChEBI" id="CHEBI:58210"/>
        <dbReference type="ChEBI" id="CHEBI:456216"/>
        <dbReference type="EC" id="2.7.1.26"/>
    </reaction>
</comment>
<dbReference type="NCBIfam" id="NF004162">
    <property type="entry name" value="PRK05627.1-5"/>
    <property type="match status" value="1"/>
</dbReference>
<dbReference type="NCBIfam" id="NF004160">
    <property type="entry name" value="PRK05627.1-3"/>
    <property type="match status" value="1"/>
</dbReference>
<keyword evidence="5 15" id="KW-0288">FMN</keyword>
<evidence type="ECO:0000256" key="8">
    <source>
        <dbReference type="ARBA" id="ARBA00022741"/>
    </source>
</evidence>
<evidence type="ECO:0000256" key="7">
    <source>
        <dbReference type="ARBA" id="ARBA00022695"/>
    </source>
</evidence>
<dbReference type="GO" id="GO:0009231">
    <property type="term" value="P:riboflavin biosynthetic process"/>
    <property type="evidence" value="ECO:0007669"/>
    <property type="project" value="InterPro"/>
</dbReference>
<dbReference type="Pfam" id="PF06574">
    <property type="entry name" value="FAD_syn"/>
    <property type="match status" value="1"/>
</dbReference>
<evidence type="ECO:0000256" key="13">
    <source>
        <dbReference type="ARBA" id="ARBA00047880"/>
    </source>
</evidence>
<evidence type="ECO:0000256" key="4">
    <source>
        <dbReference type="ARBA" id="ARBA00022630"/>
    </source>
</evidence>
<dbReference type="SMART" id="SM00904">
    <property type="entry name" value="Flavokinase"/>
    <property type="match status" value="1"/>
</dbReference>
<dbReference type="PATRIC" id="fig|1698449.3.peg.1699"/>
<keyword evidence="10 15" id="KW-0274">FAD</keyword>
<dbReference type="Proteomes" id="UP000063953">
    <property type="component" value="Chromosome"/>
</dbReference>
<dbReference type="SUPFAM" id="SSF52374">
    <property type="entry name" value="Nucleotidylyl transferase"/>
    <property type="match status" value="1"/>
</dbReference>
<feature type="domain" description="Riboflavin kinase" evidence="16">
    <location>
        <begin position="183"/>
        <end position="308"/>
    </location>
</feature>
<dbReference type="NCBIfam" id="NF004159">
    <property type="entry name" value="PRK05627.1-2"/>
    <property type="match status" value="1"/>
</dbReference>
<evidence type="ECO:0000256" key="5">
    <source>
        <dbReference type="ARBA" id="ARBA00022643"/>
    </source>
</evidence>
<dbReference type="InterPro" id="IPR023465">
    <property type="entry name" value="Riboflavin_kinase_dom_sf"/>
</dbReference>
<name>A0A0K1XFC1_9GAMM</name>
<dbReference type="Pfam" id="PF01687">
    <property type="entry name" value="Flavokinase"/>
    <property type="match status" value="1"/>
</dbReference>
<dbReference type="SUPFAM" id="SSF82114">
    <property type="entry name" value="Riboflavin kinase-like"/>
    <property type="match status" value="1"/>
</dbReference>
<gene>
    <name evidence="17" type="ORF">AKN88_08450</name>
</gene>
<dbReference type="InterPro" id="IPR002606">
    <property type="entry name" value="Riboflavin_kinase_bac"/>
</dbReference>
<keyword evidence="4 15" id="KW-0285">Flavoprotein</keyword>
<dbReference type="GO" id="GO:0003919">
    <property type="term" value="F:FMN adenylyltransferase activity"/>
    <property type="evidence" value="ECO:0007669"/>
    <property type="project" value="UniProtKB-UniRule"/>
</dbReference>
<keyword evidence="9 15" id="KW-0418">Kinase</keyword>
<dbReference type="PANTHER" id="PTHR22749:SF6">
    <property type="entry name" value="RIBOFLAVIN KINASE"/>
    <property type="match status" value="1"/>
</dbReference>
<evidence type="ECO:0000259" key="16">
    <source>
        <dbReference type="SMART" id="SM00904"/>
    </source>
</evidence>
<comment type="function">
    <text evidence="1">Catalyzes the phosphorylation of riboflavin to FMN followed by the adenylation of FMN to FAD.</text>
</comment>
<evidence type="ECO:0000256" key="6">
    <source>
        <dbReference type="ARBA" id="ARBA00022679"/>
    </source>
</evidence>
<dbReference type="EC" id="2.7.7.2" evidence="15"/>
<protein>
    <recommendedName>
        <fullName evidence="15">Riboflavin biosynthesis protein</fullName>
    </recommendedName>
    <domain>
        <recommendedName>
            <fullName evidence="15">Riboflavin kinase</fullName>
            <ecNumber evidence="15">2.7.1.26</ecNumber>
        </recommendedName>
        <alternativeName>
            <fullName evidence="15">Flavokinase</fullName>
        </alternativeName>
    </domain>
    <domain>
        <recommendedName>
            <fullName evidence="15">FMN adenylyltransferase</fullName>
            <ecNumber evidence="15">2.7.7.2</ecNumber>
        </recommendedName>
        <alternativeName>
            <fullName evidence="15">FAD pyrophosphorylase</fullName>
        </alternativeName>
        <alternativeName>
            <fullName evidence="15">FAD synthase</fullName>
        </alternativeName>
    </domain>
</protein>
<dbReference type="RefSeq" id="WP_053101142.1">
    <property type="nucleotide sequence ID" value="NZ_CP012365.1"/>
</dbReference>
<evidence type="ECO:0000256" key="1">
    <source>
        <dbReference type="ARBA" id="ARBA00002121"/>
    </source>
</evidence>
<dbReference type="UniPathway" id="UPA00277">
    <property type="reaction ID" value="UER00407"/>
</dbReference>
<evidence type="ECO:0000256" key="10">
    <source>
        <dbReference type="ARBA" id="ARBA00022827"/>
    </source>
</evidence>
<dbReference type="NCBIfam" id="NF004163">
    <property type="entry name" value="PRK05627.1-6"/>
    <property type="match status" value="1"/>
</dbReference>
<keyword evidence="12" id="KW-0511">Multifunctional enzyme</keyword>
<organism evidence="17 18">
    <name type="scientific">Thiopseudomonas alkaliphila</name>
    <dbReference type="NCBI Taxonomy" id="1697053"/>
    <lineage>
        <taxon>Bacteria</taxon>
        <taxon>Pseudomonadati</taxon>
        <taxon>Pseudomonadota</taxon>
        <taxon>Gammaproteobacteria</taxon>
        <taxon>Pseudomonadales</taxon>
        <taxon>Pseudomonadaceae</taxon>
        <taxon>Thiopseudomonas</taxon>
    </lineage>
</organism>
<dbReference type="EC" id="2.7.1.26" evidence="15"/>
<keyword evidence="8 15" id="KW-0547">Nucleotide-binding</keyword>
<keyword evidence="18" id="KW-1185">Reference proteome</keyword>
<dbReference type="GO" id="GO:0008531">
    <property type="term" value="F:riboflavin kinase activity"/>
    <property type="evidence" value="ECO:0007669"/>
    <property type="project" value="UniProtKB-UniRule"/>
</dbReference>
<evidence type="ECO:0000256" key="11">
    <source>
        <dbReference type="ARBA" id="ARBA00022840"/>
    </source>
</evidence>
<comment type="similarity">
    <text evidence="15">Belongs to the ribF family.</text>
</comment>
<comment type="pathway">
    <text evidence="3 15">Cofactor biosynthesis; FMN biosynthesis; FMN from riboflavin (ATP route): step 1/1.</text>
</comment>
<comment type="pathway">
    <text evidence="2 15">Cofactor biosynthesis; FAD biosynthesis; FAD from FMN: step 1/1.</text>
</comment>
<dbReference type="AlphaFoldDB" id="A0A0K1XFC1"/>
<dbReference type="STRING" id="1697053.AKN87_10820"/>
<dbReference type="FunFam" id="3.40.50.620:FF:000021">
    <property type="entry name" value="Riboflavin biosynthesis protein"/>
    <property type="match status" value="1"/>
</dbReference>
<evidence type="ECO:0000256" key="2">
    <source>
        <dbReference type="ARBA" id="ARBA00004726"/>
    </source>
</evidence>
<dbReference type="Gene3D" id="3.40.50.620">
    <property type="entry name" value="HUPs"/>
    <property type="match status" value="1"/>
</dbReference>
<evidence type="ECO:0000256" key="3">
    <source>
        <dbReference type="ARBA" id="ARBA00005201"/>
    </source>
</evidence>
<dbReference type="InterPro" id="IPR015865">
    <property type="entry name" value="Riboflavin_kinase_bac/euk"/>
</dbReference>
<dbReference type="UniPathway" id="UPA00276">
    <property type="reaction ID" value="UER00406"/>
</dbReference>
<dbReference type="CDD" id="cd02064">
    <property type="entry name" value="FAD_synthetase_N"/>
    <property type="match status" value="1"/>
</dbReference>
<keyword evidence="11 15" id="KW-0067">ATP-binding</keyword>
<evidence type="ECO:0000256" key="12">
    <source>
        <dbReference type="ARBA" id="ARBA00023268"/>
    </source>
</evidence>
<accession>A0A0K1XFC1</accession>
<evidence type="ECO:0000256" key="14">
    <source>
        <dbReference type="ARBA" id="ARBA00049494"/>
    </source>
</evidence>
<dbReference type="PANTHER" id="PTHR22749">
    <property type="entry name" value="RIBOFLAVIN KINASE/FMN ADENYLYLTRANSFERASE"/>
    <property type="match status" value="1"/>
</dbReference>
<keyword evidence="6 15" id="KW-0808">Transferase</keyword>
<comment type="catalytic activity">
    <reaction evidence="14 15">
        <text>FMN + ATP + H(+) = FAD + diphosphate</text>
        <dbReference type="Rhea" id="RHEA:17237"/>
        <dbReference type="ChEBI" id="CHEBI:15378"/>
        <dbReference type="ChEBI" id="CHEBI:30616"/>
        <dbReference type="ChEBI" id="CHEBI:33019"/>
        <dbReference type="ChEBI" id="CHEBI:57692"/>
        <dbReference type="ChEBI" id="CHEBI:58210"/>
        <dbReference type="EC" id="2.7.7.2"/>
    </reaction>
</comment>
<dbReference type="NCBIfam" id="TIGR00083">
    <property type="entry name" value="ribF"/>
    <property type="match status" value="1"/>
</dbReference>
<dbReference type="PIRSF" id="PIRSF004491">
    <property type="entry name" value="FAD_Synth"/>
    <property type="match status" value="1"/>
</dbReference>
<sequence>MQLIRGLHNLPSFAQGTVVTIGDFDGVHRGHQAILQRLKQTAQQLQAPTCVLIFEPQPREYFAPESAPARLTPLADKLQLLEQAGVDYVVCIAFNERFRQLSAEQFVEQVLVTGLHVCHLQIGDDFRFGCDRSGDYAFLLEAGQRYQFSVEPTTTVQHEQLRISSTRVREALAAGDLALTEQLLGHKYWIKGRVLHGKKLGRTLNAPTANVQLKRKKAPLQGVFLVKATLDNGQHWPAVANIGVRPSVETDGLPHLEVHLLGFQGDLYGQRLRVEFVHKIRDEQKFASLDALQAAIASDIKTAKDYWQKFHTL</sequence>
<reference evidence="17 18" key="1">
    <citation type="journal article" date="2015" name="Genome Announc.">
        <title>Genome Sequences of Oblitimonas alkaliphila gen. nov. sp. nov. (Proposed), a Novel Bacterium of the Pseudomonadaceae Family.</title>
        <authorList>
            <person name="Lauer A.C."/>
            <person name="Nicholson A.C."/>
            <person name="Humrighouse B.W."/>
            <person name="Emery B."/>
            <person name="Drobish A."/>
            <person name="Juieng P."/>
            <person name="Loparev V."/>
            <person name="McQuiston J.R."/>
        </authorList>
    </citation>
    <scope>NUCLEOTIDE SEQUENCE [LARGE SCALE GENOMIC DNA]</scope>
    <source>
        <strain evidence="17 18">E5571</strain>
    </source>
</reference>
<evidence type="ECO:0000313" key="18">
    <source>
        <dbReference type="Proteomes" id="UP000063953"/>
    </source>
</evidence>
<dbReference type="InterPro" id="IPR015864">
    <property type="entry name" value="FAD_synthase"/>
</dbReference>